<dbReference type="InterPro" id="IPR011459">
    <property type="entry name" value="DUF1565"/>
</dbReference>
<dbReference type="EMBL" id="BARW01025806">
    <property type="protein sequence ID" value="GAJ12619.1"/>
    <property type="molecule type" value="Genomic_DNA"/>
</dbReference>
<accession>X1U557</accession>
<gene>
    <name evidence="2" type="ORF">S12H4_42210</name>
</gene>
<feature type="non-terminal residue" evidence="2">
    <location>
        <position position="260"/>
    </location>
</feature>
<protein>
    <recommendedName>
        <fullName evidence="1">DUF1565 domain-containing protein</fullName>
    </recommendedName>
</protein>
<reference evidence="2" key="1">
    <citation type="journal article" date="2014" name="Front. Microbiol.">
        <title>High frequency of phylogenetically diverse reductive dehalogenase-homologous genes in deep subseafloor sedimentary metagenomes.</title>
        <authorList>
            <person name="Kawai M."/>
            <person name="Futagami T."/>
            <person name="Toyoda A."/>
            <person name="Takaki Y."/>
            <person name="Nishi S."/>
            <person name="Hori S."/>
            <person name="Arai W."/>
            <person name="Tsubouchi T."/>
            <person name="Morono Y."/>
            <person name="Uchiyama I."/>
            <person name="Ito T."/>
            <person name="Fujiyama A."/>
            <person name="Inagaki F."/>
            <person name="Takami H."/>
        </authorList>
    </citation>
    <scope>NUCLEOTIDE SEQUENCE</scope>
    <source>
        <strain evidence="2">Expedition CK06-06</strain>
    </source>
</reference>
<organism evidence="2">
    <name type="scientific">marine sediment metagenome</name>
    <dbReference type="NCBI Taxonomy" id="412755"/>
    <lineage>
        <taxon>unclassified sequences</taxon>
        <taxon>metagenomes</taxon>
        <taxon>ecological metagenomes</taxon>
    </lineage>
</organism>
<name>X1U557_9ZZZZ</name>
<feature type="domain" description="DUF1565" evidence="1">
    <location>
        <begin position="177"/>
        <end position="223"/>
    </location>
</feature>
<proteinExistence type="predicted"/>
<dbReference type="InterPro" id="IPR012334">
    <property type="entry name" value="Pectin_lyas_fold"/>
</dbReference>
<sequence length="260" mass="27995">ESADYAKVKLAVIDAFADFTAPSFYYKISDTAVETTEDIGATWPMYAREGETVINGYLSPYPVIHIFDGSTDHWIIGQPWAESTKVDWTVWDNAQASTVYTEALWHMETFGVDPGIADVPAGWGPLSYWTTTYSEYNVVDAGIGFGLFDLTRQQIAYVDSLTIDTTTYDLEGTAGDYTTIQAAITAAATGDTITVQAGIYNTGSGESFPITLGKSLTLSGPNAAISPNTGTRVTEAIIDGQISLSGAIDDITIQGFHFEV</sequence>
<dbReference type="AlphaFoldDB" id="X1U557"/>
<dbReference type="SUPFAM" id="SSF51126">
    <property type="entry name" value="Pectin lyase-like"/>
    <property type="match status" value="1"/>
</dbReference>
<feature type="non-terminal residue" evidence="2">
    <location>
        <position position="1"/>
    </location>
</feature>
<dbReference type="Pfam" id="PF07602">
    <property type="entry name" value="DUF1565"/>
    <property type="match status" value="1"/>
</dbReference>
<evidence type="ECO:0000313" key="2">
    <source>
        <dbReference type="EMBL" id="GAJ12619.1"/>
    </source>
</evidence>
<comment type="caution">
    <text evidence="2">The sequence shown here is derived from an EMBL/GenBank/DDBJ whole genome shotgun (WGS) entry which is preliminary data.</text>
</comment>
<dbReference type="Gene3D" id="2.160.20.10">
    <property type="entry name" value="Single-stranded right-handed beta-helix, Pectin lyase-like"/>
    <property type="match status" value="1"/>
</dbReference>
<evidence type="ECO:0000259" key="1">
    <source>
        <dbReference type="Pfam" id="PF07602"/>
    </source>
</evidence>
<dbReference type="InterPro" id="IPR011050">
    <property type="entry name" value="Pectin_lyase_fold/virulence"/>
</dbReference>